<evidence type="ECO:0000256" key="2">
    <source>
        <dbReference type="ARBA" id="ARBA00004987"/>
    </source>
</evidence>
<dbReference type="Proteomes" id="UP001556367">
    <property type="component" value="Unassembled WGS sequence"/>
</dbReference>
<comment type="pathway">
    <text evidence="2">Glycan metabolism; cellulose degradation.</text>
</comment>
<dbReference type="Pfam" id="PF01915">
    <property type="entry name" value="Glyco_hydro_3_C"/>
    <property type="match status" value="1"/>
</dbReference>
<evidence type="ECO:0000256" key="9">
    <source>
        <dbReference type="ARBA" id="ARBA00023326"/>
    </source>
</evidence>
<proteinExistence type="inferred from homology"/>
<keyword evidence="12" id="KW-1185">Reference proteome</keyword>
<dbReference type="PANTHER" id="PTHR42715:SF2">
    <property type="entry name" value="BETA-GLUCOSIDASE F-RELATED"/>
    <property type="match status" value="1"/>
</dbReference>
<comment type="similarity">
    <text evidence="3">Belongs to the glycosyl hydrolase 3 family.</text>
</comment>
<evidence type="ECO:0000259" key="10">
    <source>
        <dbReference type="Pfam" id="PF01915"/>
    </source>
</evidence>
<evidence type="ECO:0000313" key="12">
    <source>
        <dbReference type="Proteomes" id="UP001556367"/>
    </source>
</evidence>
<keyword evidence="8" id="KW-0326">Glycosidase</keyword>
<dbReference type="Gene3D" id="2.60.40.10">
    <property type="entry name" value="Immunoglobulins"/>
    <property type="match status" value="1"/>
</dbReference>
<sequence>MAVVGLDAKMPGKDCGDLNTCNKGTITTGWGSGSNSLEFVVPPIDAITAVVGDSALISQSLSNKLDDGVAAARGKDLAFVFVNANSGELGAYTVVDGNMADRNNLDLWFKGGSLVERVAAVCNNTIVVVHSTGPVRMPWSNHANISAIVYAGAPGEQNGPGLVDDESAYGTEIVYNSLGFPNIDYTEKLLLDYRYMDAHNIAPRFEFGFGLSYTTFAYSGLMTSFTSSDGKSMLTTQFTVTNNGSVAGTEIAQLYLSFPESASEGGF</sequence>
<dbReference type="EMBL" id="JASNQZ010000001">
    <property type="protein sequence ID" value="KAL0960382.1"/>
    <property type="molecule type" value="Genomic_DNA"/>
</dbReference>
<dbReference type="Gene3D" id="3.40.50.1700">
    <property type="entry name" value="Glycoside hydrolase family 3 C-terminal domain"/>
    <property type="match status" value="2"/>
</dbReference>
<keyword evidence="5" id="KW-0378">Hydrolase</keyword>
<keyword evidence="9" id="KW-0624">Polysaccharide degradation</keyword>
<dbReference type="InterPro" id="IPR013783">
    <property type="entry name" value="Ig-like_fold"/>
</dbReference>
<comment type="catalytic activity">
    <reaction evidence="1">
        <text>Hydrolysis of terminal, non-reducing beta-D-glucosyl residues with release of beta-D-glucose.</text>
        <dbReference type="EC" id="3.2.1.21"/>
    </reaction>
</comment>
<reference evidence="12" key="1">
    <citation type="submission" date="2024-06" db="EMBL/GenBank/DDBJ databases">
        <title>Multi-omics analyses provide insights into the biosynthesis of the anticancer antibiotic pleurotin in Hohenbuehelia grisea.</title>
        <authorList>
            <person name="Weaver J.A."/>
            <person name="Alberti F."/>
        </authorList>
    </citation>
    <scope>NUCLEOTIDE SEQUENCE [LARGE SCALE GENOMIC DNA]</scope>
    <source>
        <strain evidence="12">T-177</strain>
    </source>
</reference>
<dbReference type="PANTHER" id="PTHR42715">
    <property type="entry name" value="BETA-GLUCOSIDASE"/>
    <property type="match status" value="1"/>
</dbReference>
<gene>
    <name evidence="11" type="ORF">HGRIS_005423</name>
</gene>
<evidence type="ECO:0000256" key="6">
    <source>
        <dbReference type="ARBA" id="ARBA00023001"/>
    </source>
</evidence>
<dbReference type="InterPro" id="IPR002772">
    <property type="entry name" value="Glyco_hydro_3_C"/>
</dbReference>
<evidence type="ECO:0000256" key="5">
    <source>
        <dbReference type="ARBA" id="ARBA00022801"/>
    </source>
</evidence>
<comment type="caution">
    <text evidence="11">The sequence shown here is derived from an EMBL/GenBank/DDBJ whole genome shotgun (WGS) entry which is preliminary data.</text>
</comment>
<dbReference type="EC" id="3.2.1.21" evidence="4"/>
<accession>A0ABR3JXT3</accession>
<dbReference type="SUPFAM" id="SSF52279">
    <property type="entry name" value="Beta-D-glucan exohydrolase, C-terminal domain"/>
    <property type="match status" value="1"/>
</dbReference>
<evidence type="ECO:0000256" key="7">
    <source>
        <dbReference type="ARBA" id="ARBA00023277"/>
    </source>
</evidence>
<feature type="domain" description="Glycoside hydrolase family 3 C-terminal" evidence="10">
    <location>
        <begin position="2"/>
        <end position="164"/>
    </location>
</feature>
<name>A0ABR3JXT3_9AGAR</name>
<protein>
    <recommendedName>
        <fullName evidence="4">beta-glucosidase</fullName>
        <ecNumber evidence="4">3.2.1.21</ecNumber>
    </recommendedName>
</protein>
<dbReference type="InterPro" id="IPR036881">
    <property type="entry name" value="Glyco_hydro_3_C_sf"/>
</dbReference>
<evidence type="ECO:0000256" key="8">
    <source>
        <dbReference type="ARBA" id="ARBA00023295"/>
    </source>
</evidence>
<keyword evidence="7" id="KW-0119">Carbohydrate metabolism</keyword>
<evidence type="ECO:0000256" key="4">
    <source>
        <dbReference type="ARBA" id="ARBA00012744"/>
    </source>
</evidence>
<evidence type="ECO:0000256" key="1">
    <source>
        <dbReference type="ARBA" id="ARBA00000448"/>
    </source>
</evidence>
<dbReference type="InterPro" id="IPR050288">
    <property type="entry name" value="Cellulose_deg_GH3"/>
</dbReference>
<organism evidence="11 12">
    <name type="scientific">Hohenbuehelia grisea</name>
    <dbReference type="NCBI Taxonomy" id="104357"/>
    <lineage>
        <taxon>Eukaryota</taxon>
        <taxon>Fungi</taxon>
        <taxon>Dikarya</taxon>
        <taxon>Basidiomycota</taxon>
        <taxon>Agaricomycotina</taxon>
        <taxon>Agaricomycetes</taxon>
        <taxon>Agaricomycetidae</taxon>
        <taxon>Agaricales</taxon>
        <taxon>Pleurotineae</taxon>
        <taxon>Pleurotaceae</taxon>
        <taxon>Hohenbuehelia</taxon>
    </lineage>
</organism>
<keyword evidence="6" id="KW-0136">Cellulose degradation</keyword>
<evidence type="ECO:0000256" key="3">
    <source>
        <dbReference type="ARBA" id="ARBA00005336"/>
    </source>
</evidence>
<evidence type="ECO:0000313" key="11">
    <source>
        <dbReference type="EMBL" id="KAL0960382.1"/>
    </source>
</evidence>